<dbReference type="Pfam" id="PF07676">
    <property type="entry name" value="PD40"/>
    <property type="match status" value="1"/>
</dbReference>
<protein>
    <recommendedName>
        <fullName evidence="3">WD40-like Beta Propeller Repeat protein</fullName>
    </recommendedName>
</protein>
<dbReference type="EMBL" id="JXUW01000002">
    <property type="protein sequence ID" value="KJE77945.1"/>
    <property type="molecule type" value="Genomic_DNA"/>
</dbReference>
<evidence type="ECO:0000313" key="1">
    <source>
        <dbReference type="EMBL" id="KJE77945.1"/>
    </source>
</evidence>
<organism evidence="1 2">
    <name type="scientific">Ferrimicrobium acidiphilum DSM 19497</name>
    <dbReference type="NCBI Taxonomy" id="1121877"/>
    <lineage>
        <taxon>Bacteria</taxon>
        <taxon>Bacillati</taxon>
        <taxon>Actinomycetota</taxon>
        <taxon>Acidimicrobiia</taxon>
        <taxon>Acidimicrobiales</taxon>
        <taxon>Acidimicrobiaceae</taxon>
        <taxon>Ferrimicrobium</taxon>
    </lineage>
</organism>
<gene>
    <name evidence="1" type="ORF">FEAC_03170</name>
</gene>
<name>A0A0D8FXK3_9ACTN</name>
<sequence length="331" mass="35479">MMSKTKVSVVSAAVLVVVLVMGIVIFGRINGNTTRPGATAPNAVGGGLLVGVGPSLGGISIYSPLSGRPLRELTAPPFGHFPFLSPNGSSVYFTTSTPGSEETCESDIEKKLIDGKSHPIVQGQHININSFTMTRNRHWALWLSSSAGCNPRPPYALHKMNVKTGQTQVQNYRTFVDSMAVTANGSELALEQGAIAVPASQSREKIYLYAWASATPEASPANVLPCPKGDSECTQTSPAFTQNGELFYIASIGPHDVNCYYGGCATQRFILVRMHQHKAIQVASVVAPSFQTYLAVSPSGNEAVLSIGRRSYFWKAGHGLVRIATLYEESW</sequence>
<dbReference type="InterPro" id="IPR011659">
    <property type="entry name" value="WD40"/>
</dbReference>
<evidence type="ECO:0000313" key="2">
    <source>
        <dbReference type="Proteomes" id="UP000032336"/>
    </source>
</evidence>
<accession>A0A0D8FXK3</accession>
<proteinExistence type="predicted"/>
<reference evidence="1 2" key="1">
    <citation type="submission" date="2015-01" db="EMBL/GenBank/DDBJ databases">
        <title>Draft genome of the acidophilic iron oxidizer Ferrimicrobium acidiphilum strain T23.</title>
        <authorList>
            <person name="Poehlein A."/>
            <person name="Eisen S."/>
            <person name="Schloemann M."/>
            <person name="Johnson B.D."/>
            <person name="Daniel R."/>
            <person name="Muehling M."/>
        </authorList>
    </citation>
    <scope>NUCLEOTIDE SEQUENCE [LARGE SCALE GENOMIC DNA]</scope>
    <source>
        <strain evidence="1 2">T23</strain>
    </source>
</reference>
<dbReference type="AlphaFoldDB" id="A0A0D8FXK3"/>
<comment type="caution">
    <text evidence="1">The sequence shown here is derived from an EMBL/GenBank/DDBJ whole genome shotgun (WGS) entry which is preliminary data.</text>
</comment>
<evidence type="ECO:0008006" key="3">
    <source>
        <dbReference type="Google" id="ProtNLM"/>
    </source>
</evidence>
<dbReference type="Gene3D" id="2.120.10.30">
    <property type="entry name" value="TolB, C-terminal domain"/>
    <property type="match status" value="1"/>
</dbReference>
<keyword evidence="2" id="KW-1185">Reference proteome</keyword>
<dbReference type="SUPFAM" id="SSF63829">
    <property type="entry name" value="Calcium-dependent phosphotriesterase"/>
    <property type="match status" value="1"/>
</dbReference>
<dbReference type="Proteomes" id="UP000032336">
    <property type="component" value="Unassembled WGS sequence"/>
</dbReference>
<dbReference type="InterPro" id="IPR011042">
    <property type="entry name" value="6-blade_b-propeller_TolB-like"/>
</dbReference>